<dbReference type="InterPro" id="IPR036554">
    <property type="entry name" value="GHMP_kinase_C_sf"/>
</dbReference>
<dbReference type="EC" id="2.7.1.6" evidence="11"/>
<dbReference type="InterPro" id="IPR006204">
    <property type="entry name" value="GHMP_kinase_N_dom"/>
</dbReference>
<evidence type="ECO:0000259" key="14">
    <source>
        <dbReference type="Pfam" id="PF10509"/>
    </source>
</evidence>
<keyword evidence="10" id="KW-0119">Carbohydrate metabolism</keyword>
<evidence type="ECO:0000256" key="3">
    <source>
        <dbReference type="ARBA" id="ARBA00022679"/>
    </source>
</evidence>
<proteinExistence type="inferred from homology"/>
<keyword evidence="7" id="KW-0067">ATP-binding</keyword>
<dbReference type="GO" id="GO:0004335">
    <property type="term" value="F:galactokinase activity"/>
    <property type="evidence" value="ECO:0007669"/>
    <property type="project" value="UniProtKB-UniRule"/>
</dbReference>
<reference evidence="15" key="1">
    <citation type="journal article" date="2019" name="PLoS Negl. Trop. Dis.">
        <title>Revisiting the worldwide diversity of Leptospira species in the environment.</title>
        <authorList>
            <person name="Vincent A.T."/>
            <person name="Schiettekatte O."/>
            <person name="Bourhy P."/>
            <person name="Veyrier F.J."/>
            <person name="Picardeau M."/>
        </authorList>
    </citation>
    <scope>NUCLEOTIDE SEQUENCE [LARGE SCALE GENOMIC DNA]</scope>
    <source>
        <strain evidence="15">201800277</strain>
    </source>
</reference>
<evidence type="ECO:0000256" key="1">
    <source>
        <dbReference type="ARBA" id="ARBA00006566"/>
    </source>
</evidence>
<evidence type="ECO:0000259" key="13">
    <source>
        <dbReference type="Pfam" id="PF08544"/>
    </source>
</evidence>
<dbReference type="Gene3D" id="3.30.70.890">
    <property type="entry name" value="GHMP kinase, C-terminal domain"/>
    <property type="match status" value="1"/>
</dbReference>
<dbReference type="SUPFAM" id="SSF54211">
    <property type="entry name" value="Ribosomal protein S5 domain 2-like"/>
    <property type="match status" value="1"/>
</dbReference>
<organism evidence="15 16">
    <name type="scientific">Leptospira brenneri</name>
    <dbReference type="NCBI Taxonomy" id="2023182"/>
    <lineage>
        <taxon>Bacteria</taxon>
        <taxon>Pseudomonadati</taxon>
        <taxon>Spirochaetota</taxon>
        <taxon>Spirochaetia</taxon>
        <taxon>Leptospirales</taxon>
        <taxon>Leptospiraceae</taxon>
        <taxon>Leptospira</taxon>
    </lineage>
</organism>
<dbReference type="Proteomes" id="UP000297891">
    <property type="component" value="Unassembled WGS sequence"/>
</dbReference>
<dbReference type="GO" id="GO:0005524">
    <property type="term" value="F:ATP binding"/>
    <property type="evidence" value="ECO:0007669"/>
    <property type="project" value="UniProtKB-UniRule"/>
</dbReference>
<keyword evidence="9" id="KW-0299">Galactose metabolism</keyword>
<feature type="domain" description="GHMP kinase N-terminal" evidence="12">
    <location>
        <begin position="96"/>
        <end position="182"/>
    </location>
</feature>
<keyword evidence="6 15" id="KW-0418">Kinase</keyword>
<comment type="similarity">
    <text evidence="1">Belongs to the GHMP kinase family. GalK subfamily.</text>
</comment>
<dbReference type="InterPro" id="IPR000705">
    <property type="entry name" value="Galactokinase"/>
</dbReference>
<dbReference type="PRINTS" id="PR00959">
    <property type="entry name" value="MEVGALKINASE"/>
</dbReference>
<dbReference type="GO" id="GO:0005829">
    <property type="term" value="C:cytosol"/>
    <property type="evidence" value="ECO:0007669"/>
    <property type="project" value="TreeGrafter"/>
</dbReference>
<dbReference type="PROSITE" id="PS00627">
    <property type="entry name" value="GHMP_KINASES_ATP"/>
    <property type="match status" value="1"/>
</dbReference>
<dbReference type="FunFam" id="3.30.70.890:FF:000001">
    <property type="entry name" value="Galactokinase"/>
    <property type="match status" value="1"/>
</dbReference>
<name>A0A2M9Y5Y3_9LEPT</name>
<dbReference type="InterPro" id="IPR019539">
    <property type="entry name" value="GalKase_N"/>
</dbReference>
<dbReference type="Pfam" id="PF00288">
    <property type="entry name" value="GHMP_kinases_N"/>
    <property type="match status" value="1"/>
</dbReference>
<evidence type="ECO:0000256" key="11">
    <source>
        <dbReference type="NCBIfam" id="TIGR00131"/>
    </source>
</evidence>
<dbReference type="FunFam" id="3.30.230.10:FF:000017">
    <property type="entry name" value="Galactokinase"/>
    <property type="match status" value="1"/>
</dbReference>
<evidence type="ECO:0000256" key="2">
    <source>
        <dbReference type="ARBA" id="ARBA00022490"/>
    </source>
</evidence>
<gene>
    <name evidence="15" type="primary">galK</name>
    <name evidence="15" type="ORF">EHQ30_06250</name>
</gene>
<dbReference type="PANTHER" id="PTHR10457">
    <property type="entry name" value="MEVALONATE KINASE/GALACTOKINASE"/>
    <property type="match status" value="1"/>
</dbReference>
<keyword evidence="8" id="KW-0460">Magnesium</keyword>
<dbReference type="Gene3D" id="3.30.230.10">
    <property type="match status" value="1"/>
</dbReference>
<dbReference type="RefSeq" id="WP_100788843.1">
    <property type="nucleotide sequence ID" value="NZ_NPDQ01000001.1"/>
</dbReference>
<dbReference type="InterPro" id="IPR020568">
    <property type="entry name" value="Ribosomal_Su5_D2-typ_SF"/>
</dbReference>
<keyword evidence="2" id="KW-0963">Cytoplasm</keyword>
<dbReference type="Pfam" id="PF10509">
    <property type="entry name" value="GalKase_gal_bdg"/>
    <property type="match status" value="1"/>
</dbReference>
<dbReference type="InterPro" id="IPR006203">
    <property type="entry name" value="GHMP_knse_ATP-bd_CS"/>
</dbReference>
<dbReference type="InterPro" id="IPR013750">
    <property type="entry name" value="GHMP_kinase_C_dom"/>
</dbReference>
<dbReference type="NCBIfam" id="TIGR00131">
    <property type="entry name" value="gal_kin"/>
    <property type="match status" value="1"/>
</dbReference>
<feature type="domain" description="GHMP kinase C-terminal" evidence="13">
    <location>
        <begin position="288"/>
        <end position="365"/>
    </location>
</feature>
<keyword evidence="4" id="KW-0479">Metal-binding</keyword>
<evidence type="ECO:0000256" key="6">
    <source>
        <dbReference type="ARBA" id="ARBA00022777"/>
    </source>
</evidence>
<evidence type="ECO:0000256" key="8">
    <source>
        <dbReference type="ARBA" id="ARBA00022842"/>
    </source>
</evidence>
<evidence type="ECO:0000313" key="16">
    <source>
        <dbReference type="Proteomes" id="UP000297891"/>
    </source>
</evidence>
<evidence type="ECO:0000313" key="15">
    <source>
        <dbReference type="EMBL" id="TGK96210.1"/>
    </source>
</evidence>
<accession>A0A2M9Y5Y3</accession>
<feature type="domain" description="Galactokinase N-terminal" evidence="14">
    <location>
        <begin position="12"/>
        <end position="62"/>
    </location>
</feature>
<dbReference type="Pfam" id="PF08544">
    <property type="entry name" value="GHMP_kinases_C"/>
    <property type="match status" value="1"/>
</dbReference>
<dbReference type="InterPro" id="IPR006206">
    <property type="entry name" value="Mevalonate/galactokinase"/>
</dbReference>
<evidence type="ECO:0000259" key="12">
    <source>
        <dbReference type="Pfam" id="PF00288"/>
    </source>
</evidence>
<evidence type="ECO:0000256" key="4">
    <source>
        <dbReference type="ARBA" id="ARBA00022723"/>
    </source>
</evidence>
<dbReference type="PRINTS" id="PR00473">
    <property type="entry name" value="GALCTOKINASE"/>
</dbReference>
<evidence type="ECO:0000256" key="5">
    <source>
        <dbReference type="ARBA" id="ARBA00022741"/>
    </source>
</evidence>
<dbReference type="GO" id="GO:0006012">
    <property type="term" value="P:galactose metabolic process"/>
    <property type="evidence" value="ECO:0007669"/>
    <property type="project" value="UniProtKB-UniRule"/>
</dbReference>
<keyword evidence="5" id="KW-0547">Nucleotide-binding</keyword>
<dbReference type="PIRSF" id="PIRSF000530">
    <property type="entry name" value="Galactokinase"/>
    <property type="match status" value="1"/>
</dbReference>
<comment type="caution">
    <text evidence="15">The sequence shown here is derived from an EMBL/GenBank/DDBJ whole genome shotgun (WGS) entry which is preliminary data.</text>
</comment>
<dbReference type="AlphaFoldDB" id="A0A2M9Y5Y3"/>
<dbReference type="InterPro" id="IPR014721">
    <property type="entry name" value="Ribsml_uS5_D2-typ_fold_subgr"/>
</dbReference>
<dbReference type="PANTHER" id="PTHR10457:SF7">
    <property type="entry name" value="GALACTOKINASE-RELATED"/>
    <property type="match status" value="1"/>
</dbReference>
<evidence type="ECO:0000256" key="9">
    <source>
        <dbReference type="ARBA" id="ARBA00023144"/>
    </source>
</evidence>
<sequence length="389" mass="43643">MDSFRSKENLNQFESLFGKTKQLPRLFQAPARINIIGEHVDYLGGTVLPAAINFAVQVYIRPNNTSSYHLHSVTHNETVELKKPLLQNSKSPWSDYVAGVIVEIEKKGHTVPGFDFLVDGNIPQGSGLSSSAALEVVTGFAIQETFGLRIPKEEIALIGQRAENNFVGTKCGIMDQFIIAVGKENDCISLNTDTLKYSYHHFDLGDYEFYLINSNVKHNLKDSSYNNRRAECESALIKIQTNHPKFTHLYDVDLSDLEISNCHLTEEEGKRTKHVTSERERTKIVINGLESGNFSEVGSALFRTHWSLSKDFEVSCPETDFIVDSLENAGVIGARMIGGGFGGCVLVLDKKDHFSEIEEVLKKSYQQKFNLALDFYKFQISDGVKEIFL</sequence>
<dbReference type="SUPFAM" id="SSF55060">
    <property type="entry name" value="GHMP Kinase, C-terminal domain"/>
    <property type="match status" value="1"/>
</dbReference>
<dbReference type="EMBL" id="RQFP01000001">
    <property type="protein sequence ID" value="TGK96210.1"/>
    <property type="molecule type" value="Genomic_DNA"/>
</dbReference>
<protein>
    <recommendedName>
        <fullName evidence="11">Galactokinase</fullName>
        <ecNumber evidence="11">2.7.1.6</ecNumber>
    </recommendedName>
</protein>
<evidence type="ECO:0000256" key="7">
    <source>
        <dbReference type="ARBA" id="ARBA00022840"/>
    </source>
</evidence>
<dbReference type="OrthoDB" id="250531at2"/>
<keyword evidence="16" id="KW-1185">Reference proteome</keyword>
<keyword evidence="3 15" id="KW-0808">Transferase</keyword>
<evidence type="ECO:0000256" key="10">
    <source>
        <dbReference type="ARBA" id="ARBA00023277"/>
    </source>
</evidence>
<dbReference type="GO" id="GO:0046872">
    <property type="term" value="F:metal ion binding"/>
    <property type="evidence" value="ECO:0007669"/>
    <property type="project" value="UniProtKB-KW"/>
</dbReference>